<accession>A0AC34PVI3</accession>
<sequence>MINTKIQNSTIDRQIDKYAVRKKRLKKIDLGFGDDYYLHILNGIFFIFILEKKKDLKKIDLGFGDDYYLHILNGIFFIFIL</sequence>
<organism evidence="1 2">
    <name type="scientific">Panagrolaimus sp. JU765</name>
    <dbReference type="NCBI Taxonomy" id="591449"/>
    <lineage>
        <taxon>Eukaryota</taxon>
        <taxon>Metazoa</taxon>
        <taxon>Ecdysozoa</taxon>
        <taxon>Nematoda</taxon>
        <taxon>Chromadorea</taxon>
        <taxon>Rhabditida</taxon>
        <taxon>Tylenchina</taxon>
        <taxon>Panagrolaimomorpha</taxon>
        <taxon>Panagrolaimoidea</taxon>
        <taxon>Panagrolaimidae</taxon>
        <taxon>Panagrolaimus</taxon>
    </lineage>
</organism>
<evidence type="ECO:0000313" key="2">
    <source>
        <dbReference type="WBParaSite" id="JU765_v2.g10313.t1"/>
    </source>
</evidence>
<dbReference type="WBParaSite" id="JU765_v2.g10313.t1">
    <property type="protein sequence ID" value="JU765_v2.g10313.t1"/>
    <property type="gene ID" value="JU765_v2.g10313"/>
</dbReference>
<reference evidence="2" key="1">
    <citation type="submission" date="2022-11" db="UniProtKB">
        <authorList>
            <consortium name="WormBaseParasite"/>
        </authorList>
    </citation>
    <scope>IDENTIFICATION</scope>
</reference>
<dbReference type="Proteomes" id="UP000887576">
    <property type="component" value="Unplaced"/>
</dbReference>
<name>A0AC34PVI3_9BILA</name>
<proteinExistence type="predicted"/>
<protein>
    <submittedName>
        <fullName evidence="2">Uncharacterized protein</fullName>
    </submittedName>
</protein>
<evidence type="ECO:0000313" key="1">
    <source>
        <dbReference type="Proteomes" id="UP000887576"/>
    </source>
</evidence>